<sequence>MNQGHSCGAQRLLDVLRLRGCELFYPPIDQRHVDMDHAWRGCLAMDPHPQVTGLRSHGDHLSGGDQCLAGHAVGQNSRSADPRGVNQGHLGA</sequence>
<reference evidence="2" key="1">
    <citation type="submission" date="2020-05" db="EMBL/GenBank/DDBJ databases">
        <authorList>
            <person name="Chiriac C."/>
            <person name="Salcher M."/>
            <person name="Ghai R."/>
            <person name="Kavagutti S V."/>
        </authorList>
    </citation>
    <scope>NUCLEOTIDE SEQUENCE</scope>
</reference>
<protein>
    <submittedName>
        <fullName evidence="2">Unannotated protein</fullName>
    </submittedName>
</protein>
<evidence type="ECO:0000313" key="2">
    <source>
        <dbReference type="EMBL" id="CAB4795424.1"/>
    </source>
</evidence>
<feature type="region of interest" description="Disordered" evidence="1">
    <location>
        <begin position="65"/>
        <end position="92"/>
    </location>
</feature>
<gene>
    <name evidence="2" type="ORF">UFOPK3024_00280</name>
</gene>
<accession>A0A6J6XII9</accession>
<proteinExistence type="predicted"/>
<organism evidence="2">
    <name type="scientific">freshwater metagenome</name>
    <dbReference type="NCBI Taxonomy" id="449393"/>
    <lineage>
        <taxon>unclassified sequences</taxon>
        <taxon>metagenomes</taxon>
        <taxon>ecological metagenomes</taxon>
    </lineage>
</organism>
<evidence type="ECO:0000256" key="1">
    <source>
        <dbReference type="SAM" id="MobiDB-lite"/>
    </source>
</evidence>
<dbReference type="AlphaFoldDB" id="A0A6J6XII9"/>
<dbReference type="EMBL" id="CAFAAK010000036">
    <property type="protein sequence ID" value="CAB4795424.1"/>
    <property type="molecule type" value="Genomic_DNA"/>
</dbReference>
<name>A0A6J6XII9_9ZZZZ</name>